<dbReference type="SUPFAM" id="SSF51182">
    <property type="entry name" value="RmlC-like cupins"/>
    <property type="match status" value="1"/>
</dbReference>
<dbReference type="CDD" id="cd20299">
    <property type="entry name" value="cupin_YP766765-like"/>
    <property type="match status" value="1"/>
</dbReference>
<keyword evidence="2" id="KW-1185">Reference proteome</keyword>
<name>A0A7G9RT79_9BURK</name>
<sequence length="116" mass="12356">MHVVPFMRAPAYDAPGHSGMRMHRLQGVEAGPSDAIWIGCSLIEPGGGTTPGASDVEKFYVCLEGEVQVTAQADGPAQVTTLRPLDSCRIAPGEMRQLLNASAKPARLLLVMSRKL</sequence>
<evidence type="ECO:0000313" key="1">
    <source>
        <dbReference type="EMBL" id="QNN58804.1"/>
    </source>
</evidence>
<dbReference type="Proteomes" id="UP000515811">
    <property type="component" value="Chromosome"/>
</dbReference>
<dbReference type="EMBL" id="CP060714">
    <property type="protein sequence ID" value="QNN58804.1"/>
    <property type="molecule type" value="Genomic_DNA"/>
</dbReference>
<gene>
    <name evidence="1" type="ORF">H9K76_08350</name>
</gene>
<protein>
    <submittedName>
        <fullName evidence="1">Cupin domain-containing protein</fullName>
    </submittedName>
</protein>
<dbReference type="InterPro" id="IPR011051">
    <property type="entry name" value="RmlC_Cupin_sf"/>
</dbReference>
<accession>A0A7G9RT79</accession>
<proteinExistence type="predicted"/>
<reference evidence="1 2" key="1">
    <citation type="submission" date="2020-08" db="EMBL/GenBank/DDBJ databases">
        <title>Genome sequence of Diaphorobacter ruginosibacter DSM 27467T.</title>
        <authorList>
            <person name="Hyun D.-W."/>
            <person name="Bae J.-W."/>
        </authorList>
    </citation>
    <scope>NUCLEOTIDE SEQUENCE [LARGE SCALE GENOMIC DNA]</scope>
    <source>
        <strain evidence="1 2">DSM 27467</strain>
    </source>
</reference>
<evidence type="ECO:0000313" key="2">
    <source>
        <dbReference type="Proteomes" id="UP000515811"/>
    </source>
</evidence>
<dbReference type="Gene3D" id="2.60.120.10">
    <property type="entry name" value="Jelly Rolls"/>
    <property type="match status" value="1"/>
</dbReference>
<dbReference type="InterPro" id="IPR014710">
    <property type="entry name" value="RmlC-like_jellyroll"/>
</dbReference>
<dbReference type="KEGG" id="drg:H9K76_08350"/>
<organism evidence="1 2">
    <name type="scientific">Diaphorobacter ruginosibacter</name>
    <dbReference type="NCBI Taxonomy" id="1715720"/>
    <lineage>
        <taxon>Bacteria</taxon>
        <taxon>Pseudomonadati</taxon>
        <taxon>Pseudomonadota</taxon>
        <taxon>Betaproteobacteria</taxon>
        <taxon>Burkholderiales</taxon>
        <taxon>Comamonadaceae</taxon>
        <taxon>Diaphorobacter</taxon>
    </lineage>
</organism>
<dbReference type="AlphaFoldDB" id="A0A7G9RT79"/>